<dbReference type="EMBL" id="LR593886">
    <property type="protein sequence ID" value="VTR93111.1"/>
    <property type="molecule type" value="Genomic_DNA"/>
</dbReference>
<evidence type="ECO:0000313" key="2">
    <source>
        <dbReference type="Proteomes" id="UP000464178"/>
    </source>
</evidence>
<accession>A0A6P2CVW3</accession>
<dbReference type="RefSeq" id="WP_232069606.1">
    <property type="nucleotide sequence ID" value="NZ_LR593886.1"/>
</dbReference>
<evidence type="ECO:0000313" key="1">
    <source>
        <dbReference type="EMBL" id="VTR93111.1"/>
    </source>
</evidence>
<protein>
    <submittedName>
        <fullName evidence="1">Uncharacterized protein</fullName>
    </submittedName>
</protein>
<reference evidence="1 2" key="1">
    <citation type="submission" date="2019-05" db="EMBL/GenBank/DDBJ databases">
        <authorList>
            <consortium name="Science for Life Laboratories"/>
        </authorList>
    </citation>
    <scope>NUCLEOTIDE SEQUENCE [LARGE SCALE GENOMIC DNA]</scope>
    <source>
        <strain evidence="1">Soil9</strain>
    </source>
</reference>
<organism evidence="1 2">
    <name type="scientific">Gemmata massiliana</name>
    <dbReference type="NCBI Taxonomy" id="1210884"/>
    <lineage>
        <taxon>Bacteria</taxon>
        <taxon>Pseudomonadati</taxon>
        <taxon>Planctomycetota</taxon>
        <taxon>Planctomycetia</taxon>
        <taxon>Gemmatales</taxon>
        <taxon>Gemmataceae</taxon>
        <taxon>Gemmata</taxon>
    </lineage>
</organism>
<dbReference type="AlphaFoldDB" id="A0A6P2CVW3"/>
<name>A0A6P2CVW3_9BACT</name>
<proteinExistence type="predicted"/>
<keyword evidence="2" id="KW-1185">Reference proteome</keyword>
<sequence>MAARKTMTEADWVRGTDPRQLLALLDSRTGNRKRRLFACACCRRHWHWVEDTHAATAVEVAELYADGLTTDKKLEAARKEAATTVGDLYTDFRQHNGLEPYIAHVHASACEHAATIPGADQPPDSFATRAANYAAQAYLHEMINSIHALDDEGHEYKADETAAQAALVREIFGNPFRPVAFNPAWRTSDVMLLADGIYTDRAFDRMPILADALQDAGCNNDDLLNHLRDPALVPRENIDSASDPPPISHVLGCWALDLVLGKE</sequence>
<dbReference type="Proteomes" id="UP000464178">
    <property type="component" value="Chromosome"/>
</dbReference>
<dbReference type="KEGG" id="gms:SOIL9_46030"/>
<gene>
    <name evidence="1" type="ORF">SOIL9_46030</name>
</gene>